<comment type="caution">
    <text evidence="1">The sequence shown here is derived from an EMBL/GenBank/DDBJ whole genome shotgun (WGS) entry which is preliminary data.</text>
</comment>
<accession>A0A9W9FRN4</accession>
<gene>
    <name evidence="1" type="ORF">NUU61_002082</name>
</gene>
<reference evidence="1" key="2">
    <citation type="journal article" date="2023" name="IMA Fungus">
        <title>Comparative genomic study of the Penicillium genus elucidates a diverse pangenome and 15 lateral gene transfer events.</title>
        <authorList>
            <person name="Petersen C."/>
            <person name="Sorensen T."/>
            <person name="Nielsen M.R."/>
            <person name="Sondergaard T.E."/>
            <person name="Sorensen J.L."/>
            <person name="Fitzpatrick D.A."/>
            <person name="Frisvad J.C."/>
            <person name="Nielsen K.L."/>
        </authorList>
    </citation>
    <scope>NUCLEOTIDE SEQUENCE</scope>
    <source>
        <strain evidence="1">IBT 34128</strain>
    </source>
</reference>
<name>A0A9W9FRN4_9EURO</name>
<dbReference type="GeneID" id="81391832"/>
<protein>
    <submittedName>
        <fullName evidence="1">Uncharacterized protein</fullName>
    </submittedName>
</protein>
<evidence type="ECO:0000313" key="1">
    <source>
        <dbReference type="EMBL" id="KAJ5104735.1"/>
    </source>
</evidence>
<dbReference type="AlphaFoldDB" id="A0A9W9FRN4"/>
<sequence>MNLPTLEFPLQPSTLTVKPSSTPTLVYLILYPRRRLGSILWSSPNLTGVPSTTTSILMIFIITLQMPKTPLLQIRHYLTILYTHYEKECEGDIEFLNEVTGWDEIKHDNPFHHSPKGLLLGCGPLSWDSKSKREWCLKLRVSPIYSFLRKAEAPFNLFVRYFACEPRDGPEYEFYNDGEATPTHAPEYVTSSPEINKVSIPRKMMPCLLKNRGSTFLHVDAIDSTGRTDEEFAFHLRQRQL</sequence>
<dbReference type="Proteomes" id="UP001141434">
    <property type="component" value="Unassembled WGS sequence"/>
</dbReference>
<organism evidence="1 2">
    <name type="scientific">Penicillium alfredii</name>
    <dbReference type="NCBI Taxonomy" id="1506179"/>
    <lineage>
        <taxon>Eukaryota</taxon>
        <taxon>Fungi</taxon>
        <taxon>Dikarya</taxon>
        <taxon>Ascomycota</taxon>
        <taxon>Pezizomycotina</taxon>
        <taxon>Eurotiomycetes</taxon>
        <taxon>Eurotiomycetidae</taxon>
        <taxon>Eurotiales</taxon>
        <taxon>Aspergillaceae</taxon>
        <taxon>Penicillium</taxon>
    </lineage>
</organism>
<keyword evidence="2" id="KW-1185">Reference proteome</keyword>
<evidence type="ECO:0000313" key="2">
    <source>
        <dbReference type="Proteomes" id="UP001141434"/>
    </source>
</evidence>
<proteinExistence type="predicted"/>
<dbReference type="EMBL" id="JAPMSZ010000004">
    <property type="protein sequence ID" value="KAJ5104735.1"/>
    <property type="molecule type" value="Genomic_DNA"/>
</dbReference>
<reference evidence="1" key="1">
    <citation type="submission" date="2022-11" db="EMBL/GenBank/DDBJ databases">
        <authorList>
            <person name="Petersen C."/>
        </authorList>
    </citation>
    <scope>NUCLEOTIDE SEQUENCE</scope>
    <source>
        <strain evidence="1">IBT 34128</strain>
    </source>
</reference>
<dbReference type="RefSeq" id="XP_056513731.1">
    <property type="nucleotide sequence ID" value="XM_056652664.1"/>
</dbReference>